<dbReference type="AlphaFoldDB" id="G2XP32"/>
<dbReference type="OrthoDB" id="3512806at2759"/>
<accession>G2XP32</accession>
<protein>
    <submittedName>
        <fullName evidence="2">Similar to transcription factor MADS</fullName>
    </submittedName>
</protein>
<dbReference type="HOGENOM" id="CLU_849902_0_0_1"/>
<feature type="compositionally biased region" description="Basic and acidic residues" evidence="1">
    <location>
        <begin position="98"/>
        <end position="107"/>
    </location>
</feature>
<proteinExistence type="predicted"/>
<organism evidence="2 3">
    <name type="scientific">Botryotinia fuckeliana (strain T4)</name>
    <name type="common">Noble rot fungus</name>
    <name type="synonym">Botrytis cinerea</name>
    <dbReference type="NCBI Taxonomy" id="999810"/>
    <lineage>
        <taxon>Eukaryota</taxon>
        <taxon>Fungi</taxon>
        <taxon>Dikarya</taxon>
        <taxon>Ascomycota</taxon>
        <taxon>Pezizomycotina</taxon>
        <taxon>Leotiomycetes</taxon>
        <taxon>Helotiales</taxon>
        <taxon>Sclerotiniaceae</taxon>
        <taxon>Botrytis</taxon>
    </lineage>
</organism>
<dbReference type="InParanoid" id="G2XP32"/>
<evidence type="ECO:0000256" key="1">
    <source>
        <dbReference type="SAM" id="MobiDB-lite"/>
    </source>
</evidence>
<reference evidence="3" key="1">
    <citation type="journal article" date="2011" name="PLoS Genet.">
        <title>Genomic analysis of the necrotrophic fungal pathogens Sclerotinia sclerotiorum and Botrytis cinerea.</title>
        <authorList>
            <person name="Amselem J."/>
            <person name="Cuomo C.A."/>
            <person name="van Kan J.A."/>
            <person name="Viaud M."/>
            <person name="Benito E.P."/>
            <person name="Couloux A."/>
            <person name="Coutinho P.M."/>
            <person name="de Vries R.P."/>
            <person name="Dyer P.S."/>
            <person name="Fillinger S."/>
            <person name="Fournier E."/>
            <person name="Gout L."/>
            <person name="Hahn M."/>
            <person name="Kohn L."/>
            <person name="Lapalu N."/>
            <person name="Plummer K.M."/>
            <person name="Pradier J.M."/>
            <person name="Quevillon E."/>
            <person name="Sharon A."/>
            <person name="Simon A."/>
            <person name="ten Have A."/>
            <person name="Tudzynski B."/>
            <person name="Tudzynski P."/>
            <person name="Wincker P."/>
            <person name="Andrew M."/>
            <person name="Anthouard V."/>
            <person name="Beever R.E."/>
            <person name="Beffa R."/>
            <person name="Benoit I."/>
            <person name="Bouzid O."/>
            <person name="Brault B."/>
            <person name="Chen Z."/>
            <person name="Choquer M."/>
            <person name="Collemare J."/>
            <person name="Cotton P."/>
            <person name="Danchin E.G."/>
            <person name="Da Silva C."/>
            <person name="Gautier A."/>
            <person name="Giraud C."/>
            <person name="Giraud T."/>
            <person name="Gonzalez C."/>
            <person name="Grossetete S."/>
            <person name="Guldener U."/>
            <person name="Henrissat B."/>
            <person name="Howlett B.J."/>
            <person name="Kodira C."/>
            <person name="Kretschmer M."/>
            <person name="Lappartient A."/>
            <person name="Leroch M."/>
            <person name="Levis C."/>
            <person name="Mauceli E."/>
            <person name="Neuveglise C."/>
            <person name="Oeser B."/>
            <person name="Pearson M."/>
            <person name="Poulain J."/>
            <person name="Poussereau N."/>
            <person name="Quesneville H."/>
            <person name="Rascle C."/>
            <person name="Schumacher J."/>
            <person name="Segurens B."/>
            <person name="Sexton A."/>
            <person name="Silva E."/>
            <person name="Sirven C."/>
            <person name="Soanes D.M."/>
            <person name="Talbot N.J."/>
            <person name="Templeton M."/>
            <person name="Yandava C."/>
            <person name="Yarden O."/>
            <person name="Zeng Q."/>
            <person name="Rollins J.A."/>
            <person name="Lebrun M.H."/>
            <person name="Dickman M."/>
        </authorList>
    </citation>
    <scope>NUCLEOTIDE SEQUENCE [LARGE SCALE GENOMIC DNA]</scope>
    <source>
        <strain evidence="3">T4</strain>
    </source>
</reference>
<evidence type="ECO:0000313" key="2">
    <source>
        <dbReference type="EMBL" id="CCD42638.1"/>
    </source>
</evidence>
<dbReference type="EMBL" id="FQ790247">
    <property type="protein sequence ID" value="CCD42638.1"/>
    <property type="molecule type" value="Genomic_DNA"/>
</dbReference>
<name>G2XP32_BOTF4</name>
<dbReference type="Proteomes" id="UP000008177">
    <property type="component" value="Unplaced contigs"/>
</dbReference>
<gene>
    <name evidence="2" type="ORF">BofuT4_P074400.1</name>
</gene>
<evidence type="ECO:0000313" key="3">
    <source>
        <dbReference type="Proteomes" id="UP000008177"/>
    </source>
</evidence>
<sequence length="327" mass="37129">MSDQNILQLQQLKESQDRIRARQSSRKRQYGLLKKAEQFRKVAKLDVAMILFDPISQQYCTYRSRDDESWPPSFMEIKKSSNPINYLPEDFELKESNASNKVDESIHAGKKRRSKLPDISLKRKRANSKVPDIEYKLKSSLQHHEKTESSHASSPLAPESLVKGLNESINEDTTAALIMSGEDLGYSGGHELDPSIDTNIQQPRDIPSFFLGSCSEDLNDRNHALSSATLVSQDNTEYSKRASPDPITNTSLFQSSVDSNSSTIYYNTDEKPEELSSISTKPLPMPQLPNFLKNRFFNKTTLSMQPPTYGLPNFKDIFENSELHNIF</sequence>
<feature type="region of interest" description="Disordered" evidence="1">
    <location>
        <begin position="98"/>
        <end position="123"/>
    </location>
</feature>